<evidence type="ECO:0000313" key="2">
    <source>
        <dbReference type="EMBL" id="TSD14587.1"/>
    </source>
</evidence>
<feature type="transmembrane region" description="Helical" evidence="1">
    <location>
        <begin position="231"/>
        <end position="252"/>
    </location>
</feature>
<keyword evidence="1" id="KW-1133">Transmembrane helix</keyword>
<protein>
    <recommendedName>
        <fullName evidence="1">Probable beta-carotene 15,15'-dioxygenase</fullName>
        <ecNumber evidence="1">1.13.11.63</ecNumber>
    </recommendedName>
</protein>
<gene>
    <name evidence="2" type="ORF">DP107_06265</name>
</gene>
<feature type="transmembrane region" description="Helical" evidence="1">
    <location>
        <begin position="47"/>
        <end position="69"/>
    </location>
</feature>
<keyword evidence="1" id="KW-0479">Metal-binding</keyword>
<evidence type="ECO:0000256" key="1">
    <source>
        <dbReference type="HAMAP-Rule" id="MF_02093"/>
    </source>
</evidence>
<feature type="transmembrane region" description="Helical" evidence="1">
    <location>
        <begin position="81"/>
        <end position="102"/>
    </location>
</feature>
<dbReference type="GO" id="GO:0005886">
    <property type="term" value="C:plasma membrane"/>
    <property type="evidence" value="ECO:0007669"/>
    <property type="project" value="UniProtKB-SubCell"/>
</dbReference>
<keyword evidence="3" id="KW-1185">Reference proteome</keyword>
<comment type="caution">
    <text evidence="2">The sequence shown here is derived from an EMBL/GenBank/DDBJ whole genome shotgun (WGS) entry which is preliminary data.</text>
</comment>
<comment type="cofactor">
    <cofactor evidence="1">
        <name>Fe(2+)</name>
        <dbReference type="ChEBI" id="CHEBI:29033"/>
    </cofactor>
</comment>
<dbReference type="InterPro" id="IPR022270">
    <property type="entry name" value="Blh_diox"/>
</dbReference>
<keyword evidence="1" id="KW-0812">Transmembrane</keyword>
<feature type="transmembrane region" description="Helical" evidence="1">
    <location>
        <begin position="108"/>
        <end position="131"/>
    </location>
</feature>
<dbReference type="GO" id="GO:0016121">
    <property type="term" value="P:carotene catabolic process"/>
    <property type="evidence" value="ECO:0007669"/>
    <property type="project" value="UniProtKB-UniRule"/>
</dbReference>
<reference evidence="2 3" key="1">
    <citation type="submission" date="2018-06" db="EMBL/GenBank/DDBJ databases">
        <title>Natronomonas sp. F16-60 a new haloarchaeon isolated from a solar saltern of Isla Cristina, Huelva, Spain.</title>
        <authorList>
            <person name="Duran-Viseras A."/>
            <person name="Sanchez-Porro C."/>
            <person name="Ventosa A."/>
        </authorList>
    </citation>
    <scope>NUCLEOTIDE SEQUENCE [LARGE SCALE GENOMIC DNA]</scope>
    <source>
        <strain evidence="2 3">F16-60</strain>
    </source>
</reference>
<organism evidence="2 3">
    <name type="scientific">Haloglomus irregulare</name>
    <dbReference type="NCBI Taxonomy" id="2234134"/>
    <lineage>
        <taxon>Archaea</taxon>
        <taxon>Methanobacteriati</taxon>
        <taxon>Methanobacteriota</taxon>
        <taxon>Stenosarchaea group</taxon>
        <taxon>Halobacteria</taxon>
        <taxon>Halobacteriales</taxon>
        <taxon>Natronomonadaceae</taxon>
        <taxon>Haloglomus</taxon>
    </lineage>
</organism>
<comment type="function">
    <text evidence="1">Catalyzes the cleavage of beta-carotene at its central double bond (15,15') to yield two molecules of all-trans-retinal.</text>
</comment>
<dbReference type="OrthoDB" id="330454at2157"/>
<dbReference type="Pfam" id="PF15461">
    <property type="entry name" value="BCD"/>
    <property type="match status" value="1"/>
</dbReference>
<dbReference type="EC" id="1.13.11.63" evidence="1"/>
<dbReference type="RefSeq" id="WP_144261303.1">
    <property type="nucleotide sequence ID" value="NZ_QMDX01000003.1"/>
</dbReference>
<feature type="binding site" evidence="1">
    <location>
        <position position="254"/>
    </location>
    <ligand>
        <name>Fe cation</name>
        <dbReference type="ChEBI" id="CHEBI:24875"/>
    </ligand>
</feature>
<dbReference type="Proteomes" id="UP000319894">
    <property type="component" value="Unassembled WGS sequence"/>
</dbReference>
<feature type="transmembrane region" description="Helical" evidence="1">
    <location>
        <begin position="193"/>
        <end position="211"/>
    </location>
</feature>
<feature type="binding site" evidence="1">
    <location>
        <position position="118"/>
    </location>
    <ligand>
        <name>Fe cation</name>
        <dbReference type="ChEBI" id="CHEBI:24875"/>
    </ligand>
</feature>
<feature type="binding site" evidence="1">
    <location>
        <position position="258"/>
    </location>
    <ligand>
        <name>Fe cation</name>
        <dbReference type="ChEBI" id="CHEBI:24875"/>
    </ligand>
</feature>
<evidence type="ECO:0000313" key="3">
    <source>
        <dbReference type="Proteomes" id="UP000319894"/>
    </source>
</evidence>
<comment type="catalytic activity">
    <reaction evidence="1">
        <text>all-trans-beta-carotene + O2 = 2 all-trans-retinal</text>
        <dbReference type="Rhea" id="RHEA:32887"/>
        <dbReference type="ChEBI" id="CHEBI:15379"/>
        <dbReference type="ChEBI" id="CHEBI:17579"/>
        <dbReference type="ChEBI" id="CHEBI:17898"/>
        <dbReference type="EC" id="1.13.11.63"/>
    </reaction>
</comment>
<name>A0A554NB04_9EURY</name>
<dbReference type="GO" id="GO:0005506">
    <property type="term" value="F:iron ion binding"/>
    <property type="evidence" value="ECO:0007669"/>
    <property type="project" value="UniProtKB-UniRule"/>
</dbReference>
<sequence>MAVRDLTVAGRVRTTLTGSALAPVWVAHGLLALPFLAGLSVPLELQYAPLAVSVVLLGLPHGAVDHLAVPRVRGRPVTTRALLGVGALYGLLGGLYLAGWFLAPVLAFLLFIAITWAHWGQGDVYALLALADADHLRTRLQRAATAAVRGGLPMLVPLLSYPGQYRRVARALTGRFGVGAADLAPLFRVETRLALGVGFALLTAAALAVGLHRAPDGFGDRGWRVDAGETALLWLFFLAVPPVLAIGVYFCLWHSTRHIARLVLLDPDAVVGLRDGSLAPALRGFARDAAPLTAVSLAFLAGFYYLVPVRPATVEAAVGLYLVLIAVLTLPHVVVVALMDRVQGVWSPA</sequence>
<keyword evidence="1" id="KW-1003">Cell membrane</keyword>
<feature type="binding site" evidence="1">
    <location>
        <position position="61"/>
    </location>
    <ligand>
        <name>Fe cation</name>
        <dbReference type="ChEBI" id="CHEBI:24875"/>
    </ligand>
</feature>
<feature type="transmembrane region" description="Helical" evidence="1">
    <location>
        <begin position="289"/>
        <end position="307"/>
    </location>
</feature>
<keyword evidence="1" id="KW-0223">Dioxygenase</keyword>
<dbReference type="GO" id="GO:0004497">
    <property type="term" value="F:monooxygenase activity"/>
    <property type="evidence" value="ECO:0007669"/>
    <property type="project" value="UniProtKB-KW"/>
</dbReference>
<keyword evidence="1" id="KW-0472">Membrane</keyword>
<dbReference type="AlphaFoldDB" id="A0A554NB04"/>
<dbReference type="InParanoid" id="A0A554NB04"/>
<dbReference type="HAMAP" id="MF_02093">
    <property type="entry name" value="Beta_carotene_diox"/>
    <property type="match status" value="1"/>
</dbReference>
<comment type="subcellular location">
    <subcellularLocation>
        <location evidence="1">Cell membrane</location>
        <topology evidence="1">Multi-pass membrane protein</topology>
    </subcellularLocation>
</comment>
<dbReference type="EMBL" id="QMDX01000003">
    <property type="protein sequence ID" value="TSD14587.1"/>
    <property type="molecule type" value="Genomic_DNA"/>
</dbReference>
<feature type="transmembrane region" description="Helical" evidence="1">
    <location>
        <begin position="319"/>
        <end position="339"/>
    </location>
</feature>
<proteinExistence type="inferred from homology"/>
<keyword evidence="2" id="KW-0503">Monooxygenase</keyword>
<dbReference type="GO" id="GO:0010436">
    <property type="term" value="F:carotenoid dioxygenase activity"/>
    <property type="evidence" value="ECO:0007669"/>
    <property type="project" value="UniProtKB-UniRule"/>
</dbReference>
<dbReference type="GO" id="GO:0003834">
    <property type="term" value="F:beta-carotene 15,15'-dioxygenase activity"/>
    <property type="evidence" value="ECO:0007669"/>
    <property type="project" value="UniProtKB-EC"/>
</dbReference>
<dbReference type="NCBIfam" id="TIGR03753">
    <property type="entry name" value="blh_monoox"/>
    <property type="match status" value="1"/>
</dbReference>
<keyword evidence="1" id="KW-0408">Iron</keyword>
<keyword evidence="1" id="KW-0560">Oxidoreductase</keyword>
<comment type="similarity">
    <text evidence="1">Belongs to the Brp/Blh beta-carotene diooxygenase family.</text>
</comment>
<feature type="transmembrane region" description="Helical" evidence="1">
    <location>
        <begin position="20"/>
        <end position="41"/>
    </location>
</feature>
<accession>A0A554NB04</accession>